<dbReference type="Pfam" id="PF12734">
    <property type="entry name" value="CYSTM"/>
    <property type="match status" value="1"/>
</dbReference>
<name>A0A1D1Y3M7_9ARAE</name>
<evidence type="ECO:0000256" key="4">
    <source>
        <dbReference type="SAM" id="MobiDB-lite"/>
    </source>
</evidence>
<dbReference type="EMBL" id="GDJX01018709">
    <property type="protein sequence ID" value="JAT49227.1"/>
    <property type="molecule type" value="Transcribed_RNA"/>
</dbReference>
<feature type="domain" description="Cysteine-rich transmembrane" evidence="5">
    <location>
        <begin position="88"/>
        <end position="131"/>
    </location>
</feature>
<proteinExistence type="inferred from homology"/>
<accession>A0A1D1Y3M7</accession>
<comment type="similarity">
    <text evidence="2">Belongs to the CYSTM1 family.</text>
</comment>
<organism evidence="6">
    <name type="scientific">Anthurium amnicola</name>
    <dbReference type="NCBI Taxonomy" id="1678845"/>
    <lineage>
        <taxon>Eukaryota</taxon>
        <taxon>Viridiplantae</taxon>
        <taxon>Streptophyta</taxon>
        <taxon>Embryophyta</taxon>
        <taxon>Tracheophyta</taxon>
        <taxon>Spermatophyta</taxon>
        <taxon>Magnoliopsida</taxon>
        <taxon>Liliopsida</taxon>
        <taxon>Araceae</taxon>
        <taxon>Pothoideae</taxon>
        <taxon>Potheae</taxon>
        <taxon>Anthurium</taxon>
    </lineage>
</organism>
<protein>
    <recommendedName>
        <fullName evidence="5">Cysteine-rich transmembrane domain-containing protein</fullName>
    </recommendedName>
</protein>
<feature type="non-terminal residue" evidence="6">
    <location>
        <position position="1"/>
    </location>
</feature>
<dbReference type="AlphaFoldDB" id="A0A1D1Y3M7"/>
<comment type="subcellular location">
    <subcellularLocation>
        <location evidence="1">Membrane</location>
    </subcellularLocation>
</comment>
<keyword evidence="3" id="KW-0472">Membrane</keyword>
<dbReference type="InterPro" id="IPR028144">
    <property type="entry name" value="CYSTM_dom"/>
</dbReference>
<dbReference type="GO" id="GO:0016020">
    <property type="term" value="C:membrane"/>
    <property type="evidence" value="ECO:0007669"/>
    <property type="project" value="UniProtKB-SubCell"/>
</dbReference>
<feature type="compositionally biased region" description="Low complexity" evidence="4">
    <location>
        <begin position="10"/>
        <end position="48"/>
    </location>
</feature>
<gene>
    <name evidence="6" type="ORF">g.149611</name>
</gene>
<evidence type="ECO:0000256" key="2">
    <source>
        <dbReference type="ARBA" id="ARBA00009444"/>
    </source>
</evidence>
<evidence type="ECO:0000256" key="1">
    <source>
        <dbReference type="ARBA" id="ARBA00004370"/>
    </source>
</evidence>
<sequence length="134" mass="14107">PPSPSTYSHLLLPTEPPSLTTPSPTSLTPIRSPSKSSRSQFYRFSSSMSDHEQHHQVAPAASLAPPKVCAPPSKALPLPPGYVAPTAPGYPVKDGAQYPKPGTVETKQKGGGFWRGFCAGVCCCCLLDTCCCCC</sequence>
<evidence type="ECO:0000313" key="6">
    <source>
        <dbReference type="EMBL" id="JAT49227.1"/>
    </source>
</evidence>
<reference evidence="6" key="1">
    <citation type="submission" date="2015-07" db="EMBL/GenBank/DDBJ databases">
        <title>Transcriptome Assembly of Anthurium amnicola.</title>
        <authorList>
            <person name="Suzuki J."/>
        </authorList>
    </citation>
    <scope>NUCLEOTIDE SEQUENCE</scope>
</reference>
<evidence type="ECO:0000256" key="3">
    <source>
        <dbReference type="ARBA" id="ARBA00023136"/>
    </source>
</evidence>
<evidence type="ECO:0000259" key="5">
    <source>
        <dbReference type="Pfam" id="PF12734"/>
    </source>
</evidence>
<feature type="region of interest" description="Disordered" evidence="4">
    <location>
        <begin position="1"/>
        <end position="64"/>
    </location>
</feature>